<sequence>MKHHYPLDDALHDEREEARDAAYDADWTLPPVGLSELPPEPWEFGEDG</sequence>
<comment type="caution">
    <text evidence="2">The sequence shown here is derived from an EMBL/GenBank/DDBJ whole genome shotgun (WGS) entry which is preliminary data.</text>
</comment>
<gene>
    <name evidence="2" type="ORF">GCM10025864_39210</name>
</gene>
<dbReference type="EMBL" id="BSUK01000001">
    <property type="protein sequence ID" value="GMA26162.1"/>
    <property type="molecule type" value="Genomic_DNA"/>
</dbReference>
<dbReference type="Proteomes" id="UP001157091">
    <property type="component" value="Unassembled WGS sequence"/>
</dbReference>
<dbReference type="RefSeq" id="WP_284294518.1">
    <property type="nucleotide sequence ID" value="NZ_BSUK01000001.1"/>
</dbReference>
<name>A0ABQ6I7G1_9MICO</name>
<protein>
    <submittedName>
        <fullName evidence="2">Uncharacterized protein</fullName>
    </submittedName>
</protein>
<proteinExistence type="predicted"/>
<evidence type="ECO:0000313" key="2">
    <source>
        <dbReference type="EMBL" id="GMA26162.1"/>
    </source>
</evidence>
<keyword evidence="3" id="KW-1185">Reference proteome</keyword>
<feature type="region of interest" description="Disordered" evidence="1">
    <location>
        <begin position="28"/>
        <end position="48"/>
    </location>
</feature>
<evidence type="ECO:0000256" key="1">
    <source>
        <dbReference type="SAM" id="MobiDB-lite"/>
    </source>
</evidence>
<reference evidence="3" key="1">
    <citation type="journal article" date="2019" name="Int. J. Syst. Evol. Microbiol.">
        <title>The Global Catalogue of Microorganisms (GCM) 10K type strain sequencing project: providing services to taxonomists for standard genome sequencing and annotation.</title>
        <authorList>
            <consortium name="The Broad Institute Genomics Platform"/>
            <consortium name="The Broad Institute Genome Sequencing Center for Infectious Disease"/>
            <person name="Wu L."/>
            <person name="Ma J."/>
        </authorList>
    </citation>
    <scope>NUCLEOTIDE SEQUENCE [LARGE SCALE GENOMIC DNA]</scope>
    <source>
        <strain evidence="3">NBRC 106348</strain>
    </source>
</reference>
<accession>A0ABQ6I7G1</accession>
<organism evidence="2 3">
    <name type="scientific">Luteimicrobium album</name>
    <dbReference type="NCBI Taxonomy" id="1054550"/>
    <lineage>
        <taxon>Bacteria</taxon>
        <taxon>Bacillati</taxon>
        <taxon>Actinomycetota</taxon>
        <taxon>Actinomycetes</taxon>
        <taxon>Micrococcales</taxon>
        <taxon>Luteimicrobium</taxon>
    </lineage>
</organism>
<evidence type="ECO:0000313" key="3">
    <source>
        <dbReference type="Proteomes" id="UP001157091"/>
    </source>
</evidence>